<feature type="non-terminal residue" evidence="2">
    <location>
        <position position="1"/>
    </location>
</feature>
<dbReference type="EMBL" id="JAAGME010001393">
    <property type="protein sequence ID" value="NEB71745.1"/>
    <property type="molecule type" value="Genomic_DNA"/>
</dbReference>
<dbReference type="GO" id="GO:0004497">
    <property type="term" value="F:monooxygenase activity"/>
    <property type="evidence" value="ECO:0007669"/>
    <property type="project" value="InterPro"/>
</dbReference>
<dbReference type="GO" id="GO:0020037">
    <property type="term" value="F:heme binding"/>
    <property type="evidence" value="ECO:0007669"/>
    <property type="project" value="InterPro"/>
</dbReference>
<dbReference type="Gene3D" id="1.10.630.10">
    <property type="entry name" value="Cytochrome P450"/>
    <property type="match status" value="1"/>
</dbReference>
<dbReference type="GO" id="GO:0016705">
    <property type="term" value="F:oxidoreductase activity, acting on paired donors, with incorporation or reduction of molecular oxygen"/>
    <property type="evidence" value="ECO:0007669"/>
    <property type="project" value="InterPro"/>
</dbReference>
<sequence>YEDVRFVFNDARFSRQAATRPEAPKLMPGVEGDPDSIVSKDAPDHTRLRRLVAPAFTVRRIEGMRQGIQTTV</sequence>
<dbReference type="AlphaFoldDB" id="A0A6N9VJF4"/>
<dbReference type="InterPro" id="IPR036396">
    <property type="entry name" value="Cyt_P450_sf"/>
</dbReference>
<comment type="similarity">
    <text evidence="1">Belongs to the cytochrome P450 family.</text>
</comment>
<dbReference type="PANTHER" id="PTHR46696:SF6">
    <property type="entry name" value="P450, PUTATIVE (EUROFUNG)-RELATED"/>
    <property type="match status" value="1"/>
</dbReference>
<dbReference type="PANTHER" id="PTHR46696">
    <property type="entry name" value="P450, PUTATIVE (EUROFUNG)-RELATED"/>
    <property type="match status" value="1"/>
</dbReference>
<dbReference type="Proteomes" id="UP000471648">
    <property type="component" value="Unassembled WGS sequence"/>
</dbReference>
<organism evidence="2 3">
    <name type="scientific">Streptomyces microflavus</name>
    <name type="common">Streptomyces lipmanii</name>
    <dbReference type="NCBI Taxonomy" id="1919"/>
    <lineage>
        <taxon>Bacteria</taxon>
        <taxon>Bacillati</taxon>
        <taxon>Actinomycetota</taxon>
        <taxon>Actinomycetes</taxon>
        <taxon>Kitasatosporales</taxon>
        <taxon>Streptomycetaceae</taxon>
        <taxon>Streptomyces</taxon>
    </lineage>
</organism>
<gene>
    <name evidence="2" type="ORF">G3I39_32460</name>
</gene>
<comment type="caution">
    <text evidence="2">The sequence shown here is derived from an EMBL/GenBank/DDBJ whole genome shotgun (WGS) entry which is preliminary data.</text>
</comment>
<name>A0A6N9VJF4_STRMI</name>
<proteinExistence type="inferred from homology"/>
<evidence type="ECO:0000313" key="3">
    <source>
        <dbReference type="Proteomes" id="UP000471648"/>
    </source>
</evidence>
<protein>
    <submittedName>
        <fullName evidence="2">Cytochrome P450</fullName>
    </submittedName>
</protein>
<reference evidence="2 3" key="1">
    <citation type="submission" date="2020-01" db="EMBL/GenBank/DDBJ databases">
        <title>Insect and environment-associated Actinomycetes.</title>
        <authorList>
            <person name="Currrie C."/>
            <person name="Chevrette M."/>
            <person name="Carlson C."/>
            <person name="Stubbendieck R."/>
            <person name="Wendt-Pienkowski E."/>
        </authorList>
    </citation>
    <scope>NUCLEOTIDE SEQUENCE [LARGE SCALE GENOMIC DNA]</scope>
    <source>
        <strain evidence="2 3">SID14438</strain>
    </source>
</reference>
<feature type="non-terminal residue" evidence="2">
    <location>
        <position position="72"/>
    </location>
</feature>
<accession>A0A6N9VJF4</accession>
<evidence type="ECO:0000313" key="2">
    <source>
        <dbReference type="EMBL" id="NEB71745.1"/>
    </source>
</evidence>
<evidence type="ECO:0000256" key="1">
    <source>
        <dbReference type="ARBA" id="ARBA00010617"/>
    </source>
</evidence>
<dbReference type="GO" id="GO:0005506">
    <property type="term" value="F:iron ion binding"/>
    <property type="evidence" value="ECO:0007669"/>
    <property type="project" value="InterPro"/>
</dbReference>
<dbReference type="SUPFAM" id="SSF48264">
    <property type="entry name" value="Cytochrome P450"/>
    <property type="match status" value="1"/>
</dbReference>